<dbReference type="RefSeq" id="WP_206641885.1">
    <property type="nucleotide sequence ID" value="NZ_SAUN01000001.1"/>
</dbReference>
<proteinExistence type="predicted"/>
<name>A0A438MJ93_9ACTN</name>
<organism evidence="2 3">
    <name type="scientific">Nonomuraea polychroma</name>
    <dbReference type="NCBI Taxonomy" id="46176"/>
    <lineage>
        <taxon>Bacteria</taxon>
        <taxon>Bacillati</taxon>
        <taxon>Actinomycetota</taxon>
        <taxon>Actinomycetes</taxon>
        <taxon>Streptosporangiales</taxon>
        <taxon>Streptosporangiaceae</taxon>
        <taxon>Nonomuraea</taxon>
    </lineage>
</organism>
<protein>
    <submittedName>
        <fullName evidence="2">Uncharacterized protein DUF4326</fullName>
    </submittedName>
</protein>
<dbReference type="AlphaFoldDB" id="A0A438MJ93"/>
<gene>
    <name evidence="2" type="ORF">EDD27_8557</name>
</gene>
<evidence type="ECO:0000313" key="2">
    <source>
        <dbReference type="EMBL" id="RVX45743.1"/>
    </source>
</evidence>
<keyword evidence="3" id="KW-1185">Reference proteome</keyword>
<sequence>MPRRVKVEGDMYHGRVPEGAIYVGRAAPGLKASPYNSPHSVRREGCRACGGRVHERSEVIELYRVHLREHPELVEQARRELAGKDLGCWCPADQPCHADVLLAVVAGEEP</sequence>
<reference evidence="2 3" key="1">
    <citation type="submission" date="2019-01" db="EMBL/GenBank/DDBJ databases">
        <title>Sequencing the genomes of 1000 actinobacteria strains.</title>
        <authorList>
            <person name="Klenk H.-P."/>
        </authorList>
    </citation>
    <scope>NUCLEOTIDE SEQUENCE [LARGE SCALE GENOMIC DNA]</scope>
    <source>
        <strain evidence="2 3">DSM 43925</strain>
    </source>
</reference>
<dbReference type="Proteomes" id="UP000284824">
    <property type="component" value="Unassembled WGS sequence"/>
</dbReference>
<evidence type="ECO:0000313" key="3">
    <source>
        <dbReference type="Proteomes" id="UP000284824"/>
    </source>
</evidence>
<dbReference type="InterPro" id="IPR025475">
    <property type="entry name" value="DUF4326"/>
</dbReference>
<evidence type="ECO:0000259" key="1">
    <source>
        <dbReference type="Pfam" id="PF14216"/>
    </source>
</evidence>
<dbReference type="Pfam" id="PF14216">
    <property type="entry name" value="DUF4326"/>
    <property type="match status" value="1"/>
</dbReference>
<dbReference type="EMBL" id="SAUN01000001">
    <property type="protein sequence ID" value="RVX45743.1"/>
    <property type="molecule type" value="Genomic_DNA"/>
</dbReference>
<accession>A0A438MJ93</accession>
<comment type="caution">
    <text evidence="2">The sequence shown here is derived from an EMBL/GenBank/DDBJ whole genome shotgun (WGS) entry which is preliminary data.</text>
</comment>
<feature type="domain" description="DUF4326" evidence="1">
    <location>
        <begin position="13"/>
        <end position="102"/>
    </location>
</feature>